<gene>
    <name evidence="9" type="ORF">H8700_08800</name>
</gene>
<keyword evidence="7 8" id="KW-0472">Membrane</keyword>
<comment type="subcellular location">
    <subcellularLocation>
        <location evidence="1">Cell membrane</location>
        <topology evidence="1">Multi-pass membrane protein</topology>
    </subcellularLocation>
</comment>
<reference evidence="9 10" key="1">
    <citation type="submission" date="2020-08" db="EMBL/GenBank/DDBJ databases">
        <title>Genome public.</title>
        <authorList>
            <person name="Liu C."/>
            <person name="Sun Q."/>
        </authorList>
    </citation>
    <scope>NUCLEOTIDE SEQUENCE [LARGE SCALE GENOMIC DNA]</scope>
    <source>
        <strain evidence="9 10">BX3</strain>
    </source>
</reference>
<sequence>MKSIKKSLSTTQIIALGFFVAILIGTALLMLPVSSADGRVTPLIDSLFTATTSICVTGLVVVPTYLHWSAFGKVVILLLIQLGGLGIISFTTGIMMVIGRRITLHDRILLEDALNLNTLSGLVAFLRKIFCGTFIIEGIGALGYTFLFIPKYGLLRGIWYSIFHSVSAFCNAGIDLLGNNSLSNYLTNTWMNVVTMFLIISGGIGFIVWWDLLDAFKNLMKKEKTFSFIVKKLRVHTKLVLITTFILLFGGMLLILLFEYDNTATIGNLDFYHKILASLFQSVTTRTAGFLTISQSSLRPHTALICMFLMFIGGSSIGTAGGIKTTTFALLVLNTIMIVKGQNHVTVFHKTIPHKTHQKAIAVTLVSFLVLGVAIITMSCFETGSLMDIAYEVTSAIATVGLSRDFTPHLHLIGKTIIIICMYLGRIGPLSLAILFNNNTKRSLIAYPHEDVTVG</sequence>
<feature type="transmembrane region" description="Helical" evidence="8">
    <location>
        <begin position="119"/>
        <end position="146"/>
    </location>
</feature>
<dbReference type="InterPro" id="IPR003445">
    <property type="entry name" value="Cat_transpt"/>
</dbReference>
<dbReference type="PANTHER" id="PTHR32024">
    <property type="entry name" value="TRK SYSTEM POTASSIUM UPTAKE PROTEIN TRKG-RELATED"/>
    <property type="match status" value="1"/>
</dbReference>
<feature type="transmembrane region" description="Helical" evidence="8">
    <location>
        <begin position="158"/>
        <end position="178"/>
    </location>
</feature>
<feature type="transmembrane region" description="Helical" evidence="8">
    <location>
        <begin position="43"/>
        <end position="62"/>
    </location>
</feature>
<organism evidence="9 10">
    <name type="scientific">Jutongia hominis</name>
    <dbReference type="NCBI Taxonomy" id="2763664"/>
    <lineage>
        <taxon>Bacteria</taxon>
        <taxon>Bacillati</taxon>
        <taxon>Bacillota</taxon>
        <taxon>Clostridia</taxon>
        <taxon>Lachnospirales</taxon>
        <taxon>Lachnospiraceae</taxon>
        <taxon>Jutongia</taxon>
    </lineage>
</organism>
<proteinExistence type="predicted"/>
<keyword evidence="5 8" id="KW-1133">Transmembrane helix</keyword>
<evidence type="ECO:0000256" key="4">
    <source>
        <dbReference type="ARBA" id="ARBA00022692"/>
    </source>
</evidence>
<evidence type="ECO:0000313" key="9">
    <source>
        <dbReference type="EMBL" id="MBC8557805.1"/>
    </source>
</evidence>
<evidence type="ECO:0000256" key="6">
    <source>
        <dbReference type="ARBA" id="ARBA00023065"/>
    </source>
</evidence>
<dbReference type="Pfam" id="PF02386">
    <property type="entry name" value="TrkH"/>
    <property type="match status" value="1"/>
</dbReference>
<keyword evidence="6" id="KW-0406">Ion transport</keyword>
<protein>
    <submittedName>
        <fullName evidence="9">Potassium transporter KtrB</fullName>
    </submittedName>
</protein>
<evidence type="ECO:0000256" key="3">
    <source>
        <dbReference type="ARBA" id="ARBA00022475"/>
    </source>
</evidence>
<comment type="caution">
    <text evidence="9">The sequence shown here is derived from an EMBL/GenBank/DDBJ whole genome shotgun (WGS) entry which is preliminary data.</text>
</comment>
<evidence type="ECO:0000256" key="1">
    <source>
        <dbReference type="ARBA" id="ARBA00004651"/>
    </source>
</evidence>
<dbReference type="Proteomes" id="UP000637513">
    <property type="component" value="Unassembled WGS sequence"/>
</dbReference>
<feature type="transmembrane region" description="Helical" evidence="8">
    <location>
        <begin position="239"/>
        <end position="259"/>
    </location>
</feature>
<accession>A0ABR7MVH8</accession>
<dbReference type="RefSeq" id="WP_249305180.1">
    <property type="nucleotide sequence ID" value="NZ_JACRSW010000031.1"/>
</dbReference>
<keyword evidence="3" id="KW-1003">Cell membrane</keyword>
<feature type="transmembrane region" description="Helical" evidence="8">
    <location>
        <begin position="190"/>
        <end position="212"/>
    </location>
</feature>
<feature type="transmembrane region" description="Helical" evidence="8">
    <location>
        <begin position="412"/>
        <end position="436"/>
    </location>
</feature>
<dbReference type="EMBL" id="JACRSW010000031">
    <property type="protein sequence ID" value="MBC8557805.1"/>
    <property type="molecule type" value="Genomic_DNA"/>
</dbReference>
<keyword evidence="10" id="KW-1185">Reference proteome</keyword>
<evidence type="ECO:0000256" key="8">
    <source>
        <dbReference type="SAM" id="Phobius"/>
    </source>
</evidence>
<evidence type="ECO:0000256" key="2">
    <source>
        <dbReference type="ARBA" id="ARBA00022448"/>
    </source>
</evidence>
<feature type="transmembrane region" description="Helical" evidence="8">
    <location>
        <begin position="74"/>
        <end position="99"/>
    </location>
</feature>
<keyword evidence="4 8" id="KW-0812">Transmembrane</keyword>
<evidence type="ECO:0000256" key="5">
    <source>
        <dbReference type="ARBA" id="ARBA00022989"/>
    </source>
</evidence>
<feature type="transmembrane region" description="Helical" evidence="8">
    <location>
        <begin position="360"/>
        <end position="378"/>
    </location>
</feature>
<name>A0ABR7MVH8_9FIRM</name>
<dbReference type="PANTHER" id="PTHR32024:SF1">
    <property type="entry name" value="KTR SYSTEM POTASSIUM UPTAKE PROTEIN B"/>
    <property type="match status" value="1"/>
</dbReference>
<keyword evidence="2" id="KW-0813">Transport</keyword>
<feature type="transmembrane region" description="Helical" evidence="8">
    <location>
        <begin position="12"/>
        <end position="31"/>
    </location>
</feature>
<evidence type="ECO:0000256" key="7">
    <source>
        <dbReference type="ARBA" id="ARBA00023136"/>
    </source>
</evidence>
<evidence type="ECO:0000313" key="10">
    <source>
        <dbReference type="Proteomes" id="UP000637513"/>
    </source>
</evidence>